<evidence type="ECO:0000259" key="1">
    <source>
        <dbReference type="Pfam" id="PF00561"/>
    </source>
</evidence>
<dbReference type="KEGG" id="aht:ANTHELSMS3_04648"/>
<dbReference type="EC" id="1.11.1.10" evidence="2"/>
<keyword evidence="2" id="KW-0614">Plasmid</keyword>
<dbReference type="InterPro" id="IPR000073">
    <property type="entry name" value="AB_hydrolase_1"/>
</dbReference>
<protein>
    <submittedName>
        <fullName evidence="2">Non-heme chloroperoxidase</fullName>
        <ecNumber evidence="2">1.11.1.10</ecNumber>
    </submittedName>
</protein>
<dbReference type="EMBL" id="CP022542">
    <property type="protein sequence ID" value="ASP23546.1"/>
    <property type="molecule type" value="Genomic_DNA"/>
</dbReference>
<accession>A0A222EBH4</accession>
<dbReference type="OrthoDB" id="9804723at2"/>
<dbReference type="AlphaFoldDB" id="A0A222EBH4"/>
<keyword evidence="2" id="KW-0560">Oxidoreductase</keyword>
<dbReference type="PANTHER" id="PTHR43433:SF5">
    <property type="entry name" value="AB HYDROLASE-1 DOMAIN-CONTAINING PROTEIN"/>
    <property type="match status" value="1"/>
</dbReference>
<evidence type="ECO:0000313" key="3">
    <source>
        <dbReference type="Proteomes" id="UP000203589"/>
    </source>
</evidence>
<organism evidence="2 3">
    <name type="scientific">Antarctobacter heliothermus</name>
    <dbReference type="NCBI Taxonomy" id="74033"/>
    <lineage>
        <taxon>Bacteria</taxon>
        <taxon>Pseudomonadati</taxon>
        <taxon>Pseudomonadota</taxon>
        <taxon>Alphaproteobacteria</taxon>
        <taxon>Rhodobacterales</taxon>
        <taxon>Roseobacteraceae</taxon>
        <taxon>Antarctobacter</taxon>
    </lineage>
</organism>
<reference evidence="2 3" key="1">
    <citation type="submission" date="2017-07" db="EMBL/GenBank/DDBJ databases">
        <title>Genome Sequence of Antarctobacter heliothermus Strain SMS3 Isolated from a culture of the Diatom Skeletonema marinoi.</title>
        <authorList>
            <person name="Topel M."/>
            <person name="Pinder M.I.M."/>
            <person name="Johansson O.N."/>
            <person name="Kourtchenko O."/>
            <person name="Godhe A."/>
            <person name="Clarke A.K."/>
        </authorList>
    </citation>
    <scope>NUCLEOTIDE SEQUENCE [LARGE SCALE GENOMIC DNA]</scope>
    <source>
        <strain evidence="2 3">SMS3</strain>
        <plasmid evidence="3">Plasmid psms3-2</plasmid>
    </source>
</reference>
<dbReference type="InterPro" id="IPR029058">
    <property type="entry name" value="AB_hydrolase_fold"/>
</dbReference>
<dbReference type="PANTHER" id="PTHR43433">
    <property type="entry name" value="HYDROLASE, ALPHA/BETA FOLD FAMILY PROTEIN"/>
    <property type="match status" value="1"/>
</dbReference>
<dbReference type="Proteomes" id="UP000203589">
    <property type="component" value="Plasmid pSMS3-2"/>
</dbReference>
<dbReference type="InterPro" id="IPR050471">
    <property type="entry name" value="AB_hydrolase"/>
</dbReference>
<keyword evidence="3" id="KW-1185">Reference proteome</keyword>
<geneLocation type="plasmid" evidence="3">
    <name>psms3-2</name>
</geneLocation>
<proteinExistence type="predicted"/>
<dbReference type="GO" id="GO:0016691">
    <property type="term" value="F:chloride peroxidase activity"/>
    <property type="evidence" value="ECO:0007669"/>
    <property type="project" value="UniProtKB-EC"/>
</dbReference>
<keyword evidence="2" id="KW-0575">Peroxidase</keyword>
<feature type="domain" description="AB hydrolase-1" evidence="1">
    <location>
        <begin position="35"/>
        <end position="133"/>
    </location>
</feature>
<dbReference type="Pfam" id="PF00561">
    <property type="entry name" value="Abhydrolase_1"/>
    <property type="match status" value="1"/>
</dbReference>
<sequence>MTIERARRYGFVASDGTELRYEVDDFTPPWTQPETIILMHAAMGSSRRFHHWVPALSGQYRVVRPDLRGHGTSEASPKETVTIDRLAQDFLELMDHLGLERAHVVGSSTGGIIGMRAALEHSDRFLSLSSFVAIPGLSPSVNHVDYDEWKTGLVAEGVESFLKRTAKQRFHLDQVDPGFVDWFCCESGRNDASFLADFVHMMTGFDFSDRLPEISCPCLFVVASGDPVHSMDNYEVLKRVPDHRFVVFENMPHNITDAVPERCLAELIPFLDSFAGRAKAQANSSTATPQST</sequence>
<dbReference type="SUPFAM" id="SSF53474">
    <property type="entry name" value="alpha/beta-Hydrolases"/>
    <property type="match status" value="1"/>
</dbReference>
<evidence type="ECO:0000313" key="2">
    <source>
        <dbReference type="EMBL" id="ASP23546.1"/>
    </source>
</evidence>
<dbReference type="Gene3D" id="3.40.50.1820">
    <property type="entry name" value="alpha/beta hydrolase"/>
    <property type="match status" value="1"/>
</dbReference>
<name>A0A222EBH4_9RHOB</name>
<gene>
    <name evidence="2" type="primary">cpo</name>
    <name evidence="2" type="ORF">ANTHELSMS3_04648</name>
</gene>
<dbReference type="RefSeq" id="WP_094037619.1">
    <property type="nucleotide sequence ID" value="NZ_CP022542.1"/>
</dbReference>